<accession>Q7VPC1</accession>
<keyword evidence="2" id="KW-0808">Transferase</keyword>
<dbReference type="InterPro" id="IPR002935">
    <property type="entry name" value="SAM_O-MeTrfase"/>
</dbReference>
<dbReference type="PANTHER" id="PTHR47739">
    <property type="entry name" value="TRNA1(VAL) (ADENINE(37)-N6)-METHYLTRANSFERASE"/>
    <property type="match status" value="1"/>
</dbReference>
<dbReference type="HOGENOM" id="CLU_174575_0_0_6"/>
<dbReference type="GO" id="GO:0032259">
    <property type="term" value="P:methylation"/>
    <property type="evidence" value="ECO:0007669"/>
    <property type="project" value="UniProtKB-KW"/>
</dbReference>
<evidence type="ECO:0000256" key="1">
    <source>
        <dbReference type="ARBA" id="ARBA00022603"/>
    </source>
</evidence>
<keyword evidence="3" id="KW-0949">S-adenosyl-L-methionine</keyword>
<reference evidence="5" key="1">
    <citation type="submission" date="2003-06" db="EMBL/GenBank/DDBJ databases">
        <title>The complete genome sequence of Haemophilus ducreyi.</title>
        <authorList>
            <person name="Munson R.S. Jr."/>
            <person name="Ray W.C."/>
            <person name="Mahairas G."/>
            <person name="Sabo P."/>
            <person name="Mungur R."/>
            <person name="Johnson L."/>
            <person name="Nguyen D."/>
            <person name="Wang J."/>
            <person name="Forst C."/>
            <person name="Hood L."/>
        </authorList>
    </citation>
    <scope>NUCLEOTIDE SEQUENCE [LARGE SCALE GENOMIC DNA]</scope>
    <source>
        <strain evidence="5">35000HP / ATCC 700724</strain>
    </source>
</reference>
<proteinExistence type="predicted"/>
<dbReference type="STRING" id="233412.HD_0168"/>
<evidence type="ECO:0000256" key="3">
    <source>
        <dbReference type="ARBA" id="ARBA00022691"/>
    </source>
</evidence>
<keyword evidence="5" id="KW-1185">Reference proteome</keyword>
<keyword evidence="1" id="KW-0489">Methyltransferase</keyword>
<evidence type="ECO:0000313" key="4">
    <source>
        <dbReference type="EMBL" id="AAP95161.1"/>
    </source>
</evidence>
<dbReference type="AlphaFoldDB" id="Q7VPC1"/>
<dbReference type="Pfam" id="PF01596">
    <property type="entry name" value="Methyltransf_3"/>
    <property type="match status" value="1"/>
</dbReference>
<sequence length="87" mass="9573">MKKSNGFQFKQFFIQHDRCAMKVNTDGILLGAIADIQHAKHILDLGTGSGLVALMLAQRTPAHCQITAIELEQNAFQQAIENVQHSA</sequence>
<name>Q7VPC1_HAEDU</name>
<dbReference type="GO" id="GO:0008171">
    <property type="term" value="F:O-methyltransferase activity"/>
    <property type="evidence" value="ECO:0007669"/>
    <property type="project" value="InterPro"/>
</dbReference>
<dbReference type="EMBL" id="AE017143">
    <property type="protein sequence ID" value="AAP95161.1"/>
    <property type="molecule type" value="Genomic_DNA"/>
</dbReference>
<dbReference type="InterPro" id="IPR029063">
    <property type="entry name" value="SAM-dependent_MTases_sf"/>
</dbReference>
<dbReference type="Proteomes" id="UP000001022">
    <property type="component" value="Chromosome"/>
</dbReference>
<dbReference type="SUPFAM" id="SSF53335">
    <property type="entry name" value="S-adenosyl-L-methionine-dependent methyltransferases"/>
    <property type="match status" value="1"/>
</dbReference>
<protein>
    <submittedName>
        <fullName evidence="4">Uncharacterized protein</fullName>
    </submittedName>
</protein>
<evidence type="ECO:0000313" key="5">
    <source>
        <dbReference type="Proteomes" id="UP000001022"/>
    </source>
</evidence>
<dbReference type="CDD" id="cd02440">
    <property type="entry name" value="AdoMet_MTases"/>
    <property type="match status" value="1"/>
</dbReference>
<dbReference type="KEGG" id="hdu:HD_0168"/>
<dbReference type="InterPro" id="IPR050210">
    <property type="entry name" value="tRNA_Adenine-N(6)_MTase"/>
</dbReference>
<evidence type="ECO:0000256" key="2">
    <source>
        <dbReference type="ARBA" id="ARBA00022679"/>
    </source>
</evidence>
<dbReference type="PANTHER" id="PTHR47739:SF1">
    <property type="entry name" value="TRNA1(VAL) (ADENINE(37)-N6)-METHYLTRANSFERASE"/>
    <property type="match status" value="1"/>
</dbReference>
<dbReference type="Gene3D" id="3.40.50.150">
    <property type="entry name" value="Vaccinia Virus protein VP39"/>
    <property type="match status" value="1"/>
</dbReference>
<dbReference type="eggNOG" id="COG4123">
    <property type="taxonomic scope" value="Bacteria"/>
</dbReference>
<organism evidence="4 5">
    <name type="scientific">Haemophilus ducreyi (strain 35000HP / ATCC 700724)</name>
    <dbReference type="NCBI Taxonomy" id="233412"/>
    <lineage>
        <taxon>Bacteria</taxon>
        <taxon>Pseudomonadati</taxon>
        <taxon>Pseudomonadota</taxon>
        <taxon>Gammaproteobacteria</taxon>
        <taxon>Pasteurellales</taxon>
        <taxon>Pasteurellaceae</taxon>
        <taxon>Haemophilus</taxon>
    </lineage>
</organism>
<gene>
    <name evidence="4" type="ordered locus">HD_0168</name>
</gene>